<feature type="domain" description="DUF8212" evidence="2">
    <location>
        <begin position="241"/>
        <end position="264"/>
    </location>
</feature>
<reference evidence="3" key="1">
    <citation type="submission" date="2022-07" db="EMBL/GenBank/DDBJ databases">
        <title>Fungi with potential for degradation of polypropylene.</title>
        <authorList>
            <person name="Gostincar C."/>
        </authorList>
    </citation>
    <scope>NUCLEOTIDE SEQUENCE</scope>
    <source>
        <strain evidence="3">EXF-13308</strain>
    </source>
</reference>
<dbReference type="Pfam" id="PF06985">
    <property type="entry name" value="HET"/>
    <property type="match status" value="1"/>
</dbReference>
<evidence type="ECO:0000313" key="3">
    <source>
        <dbReference type="EMBL" id="KAJ9149779.1"/>
    </source>
</evidence>
<dbReference type="PANTHER" id="PTHR10622:SF10">
    <property type="entry name" value="HET DOMAIN-CONTAINING PROTEIN"/>
    <property type="match status" value="1"/>
</dbReference>
<comment type="caution">
    <text evidence="3">The sequence shown here is derived from an EMBL/GenBank/DDBJ whole genome shotgun (WGS) entry which is preliminary data.</text>
</comment>
<dbReference type="InterPro" id="IPR058525">
    <property type="entry name" value="DUF8212"/>
</dbReference>
<dbReference type="EMBL" id="JANBVO010000009">
    <property type="protein sequence ID" value="KAJ9149779.1"/>
    <property type="molecule type" value="Genomic_DNA"/>
</dbReference>
<name>A0AA38VGA6_9PEZI</name>
<dbReference type="InterPro" id="IPR010730">
    <property type="entry name" value="HET"/>
</dbReference>
<feature type="domain" description="Heterokaryon incompatibility" evidence="1">
    <location>
        <begin position="22"/>
        <end position="114"/>
    </location>
</feature>
<dbReference type="Pfam" id="PF26640">
    <property type="entry name" value="DUF8212"/>
    <property type="match status" value="1"/>
</dbReference>
<proteinExistence type="predicted"/>
<protein>
    <submittedName>
        <fullName evidence="3">HET-domain-containing protein</fullName>
    </submittedName>
</protein>
<evidence type="ECO:0000259" key="1">
    <source>
        <dbReference type="Pfam" id="PF06985"/>
    </source>
</evidence>
<dbReference type="Proteomes" id="UP001174694">
    <property type="component" value="Unassembled WGS sequence"/>
</dbReference>
<dbReference type="PANTHER" id="PTHR10622">
    <property type="entry name" value="HET DOMAIN-CONTAINING PROTEIN"/>
    <property type="match status" value="1"/>
</dbReference>
<evidence type="ECO:0000259" key="2">
    <source>
        <dbReference type="Pfam" id="PF26640"/>
    </source>
</evidence>
<keyword evidence="4" id="KW-1185">Reference proteome</keyword>
<gene>
    <name evidence="3" type="ORF">NKR23_g4119</name>
</gene>
<organism evidence="3 4">
    <name type="scientific">Pleurostoma richardsiae</name>
    <dbReference type="NCBI Taxonomy" id="41990"/>
    <lineage>
        <taxon>Eukaryota</taxon>
        <taxon>Fungi</taxon>
        <taxon>Dikarya</taxon>
        <taxon>Ascomycota</taxon>
        <taxon>Pezizomycotina</taxon>
        <taxon>Sordariomycetes</taxon>
        <taxon>Sordariomycetidae</taxon>
        <taxon>Calosphaeriales</taxon>
        <taxon>Pleurostomataceae</taxon>
        <taxon>Pleurostoma</taxon>
    </lineage>
</organism>
<dbReference type="AlphaFoldDB" id="A0AA38VGA6"/>
<accession>A0AA38VGA6</accession>
<evidence type="ECO:0000313" key="4">
    <source>
        <dbReference type="Proteomes" id="UP001174694"/>
    </source>
</evidence>
<sequence length="545" mass="60974">MRLLNVDTFKLEDFYDQDIPRYAILSHTWTKDEVTFQEFPTLARNDPRLAKADGCCSRAGRDRIPYVWIDTFCIDKSSSAELSEAINSMYRWYRQSEICYVYLTDVHDDSTSPGSSFWTSRWFTRGWTLQELVAPFIVEFFDSSWRSIGLKCENRVIPALGDGFRRKLGGMNGDLSETIMQITGIASSILRRSEPMQSTSVAERMGWASRRKTTRSEDMAYSLFGIFGINMPLLYGEGGQRAFFRLQEEIIRQTHDHTIFSWGYGLGPTHEGVLARSPQSFAHCGNIVSRLLGKGGRSHYTVTNLGVQIQVPVVYGDAGTHYALFNAARRGAAGKELMAIPLSRGADADEKDDDILTRAAGSIPLFLPETWLDNATKQQLYLSNLVAKVSFSKNVCTIHLPPELIQAGYRPAEIYPPHALMDGAEEGPIRMGSVPGTAINDSWALLKFESPTHPPFQLSAVYRKHRCTCTMRQVTEADVLLATLKYSAGSEGAISDGPSWREQAELDRIGVLSVSVKYLENGDTTCRLRVRATRSERRRSAPGLA</sequence>